<dbReference type="GO" id="GO:0006515">
    <property type="term" value="P:protein quality control for misfolded or incompletely synthesized proteins"/>
    <property type="evidence" value="ECO:0007669"/>
    <property type="project" value="TreeGrafter"/>
</dbReference>
<dbReference type="EMBL" id="SSTE01005513">
    <property type="protein sequence ID" value="KAA0060718.1"/>
    <property type="molecule type" value="Genomic_DNA"/>
</dbReference>
<dbReference type="InterPro" id="IPR018215">
    <property type="entry name" value="ClpP_Ser_AS"/>
</dbReference>
<evidence type="ECO:0000256" key="7">
    <source>
        <dbReference type="RuleBase" id="RU000549"/>
    </source>
</evidence>
<evidence type="ECO:0000313" key="12">
    <source>
        <dbReference type="Proteomes" id="UP000321393"/>
    </source>
</evidence>
<dbReference type="AlphaFoldDB" id="A0A5A7UZN2"/>
<dbReference type="PANTHER" id="PTHR10381:SF50">
    <property type="entry name" value="ATP-DEPENDENT CLP PROTEASE PROTEOLYTIC SUBUNIT 3, CHLOROPLASTIC"/>
    <property type="match status" value="1"/>
</dbReference>
<dbReference type="SUPFAM" id="SSF52096">
    <property type="entry name" value="ClpP/crotonase"/>
    <property type="match status" value="1"/>
</dbReference>
<keyword evidence="2 7" id="KW-0645">Protease</keyword>
<evidence type="ECO:0000256" key="9">
    <source>
        <dbReference type="SAM" id="MobiDB-lite"/>
    </source>
</evidence>
<dbReference type="GO" id="GO:0004176">
    <property type="term" value="F:ATP-dependent peptidase activity"/>
    <property type="evidence" value="ECO:0007669"/>
    <property type="project" value="InterPro"/>
</dbReference>
<dbReference type="Proteomes" id="UP000321393">
    <property type="component" value="Unassembled WGS sequence"/>
</dbReference>
<comment type="caution">
    <text evidence="10">The sequence shown here is derived from an EMBL/GenBank/DDBJ whole genome shotgun (WGS) entry which is preliminary data.</text>
</comment>
<feature type="region of interest" description="Disordered" evidence="9">
    <location>
        <begin position="334"/>
        <end position="375"/>
    </location>
</feature>
<dbReference type="GO" id="GO:0009532">
    <property type="term" value="C:plastid stroma"/>
    <property type="evidence" value="ECO:0007669"/>
    <property type="project" value="UniProtKB-ARBA"/>
</dbReference>
<dbReference type="STRING" id="1194695.A0A5A7UZN2"/>
<proteinExistence type="inferred from homology"/>
<evidence type="ECO:0000256" key="1">
    <source>
        <dbReference type="ARBA" id="ARBA00007039"/>
    </source>
</evidence>
<dbReference type="Proteomes" id="UP000321947">
    <property type="component" value="Unassembled WGS sequence"/>
</dbReference>
<accession>A0A5A7UZN2</accession>
<dbReference type="InterPro" id="IPR023562">
    <property type="entry name" value="ClpP/TepA"/>
</dbReference>
<dbReference type="GO" id="GO:0009368">
    <property type="term" value="C:endopeptidase Clp complex"/>
    <property type="evidence" value="ECO:0007669"/>
    <property type="project" value="TreeGrafter"/>
</dbReference>
<gene>
    <name evidence="11" type="ORF">E5676_scaffold451G00040</name>
    <name evidence="10" type="ORF">E6C27_scaffold72G00040</name>
</gene>
<evidence type="ECO:0000256" key="3">
    <source>
        <dbReference type="ARBA" id="ARBA00022801"/>
    </source>
</evidence>
<dbReference type="Pfam" id="PF00574">
    <property type="entry name" value="CLP_protease"/>
    <property type="match status" value="1"/>
</dbReference>
<evidence type="ECO:0000313" key="13">
    <source>
        <dbReference type="Proteomes" id="UP000321947"/>
    </source>
</evidence>
<dbReference type="HAMAP" id="MF_00444">
    <property type="entry name" value="ClpP"/>
    <property type="match status" value="1"/>
</dbReference>
<feature type="active site" evidence="5">
    <location>
        <position position="212"/>
    </location>
</feature>
<protein>
    <recommendedName>
        <fullName evidence="8">ATP-dependent Clp protease proteolytic subunit</fullName>
        <ecNumber evidence="7">3.4.21.92</ecNumber>
    </recommendedName>
</protein>
<dbReference type="GO" id="GO:0051117">
    <property type="term" value="F:ATPase binding"/>
    <property type="evidence" value="ECO:0007669"/>
    <property type="project" value="TreeGrafter"/>
</dbReference>
<dbReference type="Gene3D" id="3.90.226.10">
    <property type="entry name" value="2-enoyl-CoA Hydratase, Chain A, domain 1"/>
    <property type="match status" value="1"/>
</dbReference>
<evidence type="ECO:0000256" key="4">
    <source>
        <dbReference type="ARBA" id="ARBA00022825"/>
    </source>
</evidence>
<dbReference type="InterPro" id="IPR029045">
    <property type="entry name" value="ClpP/crotonase-like_dom_sf"/>
</dbReference>
<evidence type="ECO:0000256" key="5">
    <source>
        <dbReference type="PROSITE-ProRule" id="PRU10085"/>
    </source>
</evidence>
<sequence>MELSFTHAPSPSPYGLKRFDHGLHHSSHVPISTPSNHSHGRNFTSNNFRIRNCSVPVLNHPSLSSSSLRRTLSSNWDVLSNYSASSAPSLPRFEELDTTNMLLRQRIIFLGSQAMSPTISSYFLITCCLSWKKKRGFLLGLEYCIGYWQVDDVTADFIISQLLFLDAEDPTKDIKLFINSPGGSVTAGMGIYDAMKLCKADVSTICLGLAASMGAFLLASGSKGKRFCMPNGRVMIHQPLGTAGGKATEMSIRIREMAYHKIKLNKIFSRITGKPLEQIELDTDRDNFMNPWEAKEYGLIDEVIDDGKPGLIAPIAEATPPPKTRVWDLWKVEGSRKAKKNLPSESKILKNGYQGGEGSDEERGSQQETEEPSPV</sequence>
<evidence type="ECO:0000313" key="10">
    <source>
        <dbReference type="EMBL" id="KAA0060718.1"/>
    </source>
</evidence>
<keyword evidence="3 7" id="KW-0378">Hydrolase</keyword>
<organism evidence="10 12">
    <name type="scientific">Cucumis melo var. makuwa</name>
    <name type="common">Oriental melon</name>
    <dbReference type="NCBI Taxonomy" id="1194695"/>
    <lineage>
        <taxon>Eukaryota</taxon>
        <taxon>Viridiplantae</taxon>
        <taxon>Streptophyta</taxon>
        <taxon>Embryophyta</taxon>
        <taxon>Tracheophyta</taxon>
        <taxon>Spermatophyta</taxon>
        <taxon>Magnoliopsida</taxon>
        <taxon>eudicotyledons</taxon>
        <taxon>Gunneridae</taxon>
        <taxon>Pentapetalae</taxon>
        <taxon>rosids</taxon>
        <taxon>fabids</taxon>
        <taxon>Cucurbitales</taxon>
        <taxon>Cucurbitaceae</taxon>
        <taxon>Benincaseae</taxon>
        <taxon>Cucumis</taxon>
    </lineage>
</organism>
<dbReference type="CDD" id="cd07017">
    <property type="entry name" value="S14_ClpP_2"/>
    <property type="match status" value="1"/>
</dbReference>
<dbReference type="PANTHER" id="PTHR10381">
    <property type="entry name" value="ATP-DEPENDENT CLP PROTEASE PROTEOLYTIC SUBUNIT"/>
    <property type="match status" value="1"/>
</dbReference>
<dbReference type="EMBL" id="SSTD01016175">
    <property type="protein sequence ID" value="TYK01461.1"/>
    <property type="molecule type" value="Genomic_DNA"/>
</dbReference>
<dbReference type="EC" id="3.4.21.92" evidence="7"/>
<dbReference type="InterPro" id="IPR001907">
    <property type="entry name" value="ClpP"/>
</dbReference>
<evidence type="ECO:0000256" key="2">
    <source>
        <dbReference type="ARBA" id="ARBA00022670"/>
    </source>
</evidence>
<evidence type="ECO:0000256" key="8">
    <source>
        <dbReference type="RuleBase" id="RU003567"/>
    </source>
</evidence>
<reference evidence="12 13" key="1">
    <citation type="submission" date="2019-08" db="EMBL/GenBank/DDBJ databases">
        <title>Draft genome sequences of two oriental melons (Cucumis melo L. var makuwa).</title>
        <authorList>
            <person name="Kwon S.-Y."/>
        </authorList>
    </citation>
    <scope>NUCLEOTIDE SEQUENCE [LARGE SCALE GENOMIC DNA]</scope>
    <source>
        <strain evidence="13">cv. Chang Bougi</strain>
        <strain evidence="12">cv. SW 3</strain>
        <tissue evidence="10">Leaf</tissue>
    </source>
</reference>
<evidence type="ECO:0000256" key="6">
    <source>
        <dbReference type="PROSITE-ProRule" id="PRU10086"/>
    </source>
</evidence>
<evidence type="ECO:0000313" key="11">
    <source>
        <dbReference type="EMBL" id="TYK01461.1"/>
    </source>
</evidence>
<comment type="similarity">
    <text evidence="1 8">Belongs to the peptidase S14 family.</text>
</comment>
<feature type="active site" evidence="6">
    <location>
        <position position="237"/>
    </location>
</feature>
<dbReference type="GO" id="GO:0004252">
    <property type="term" value="F:serine-type endopeptidase activity"/>
    <property type="evidence" value="ECO:0007669"/>
    <property type="project" value="UniProtKB-EC"/>
</dbReference>
<dbReference type="OrthoDB" id="2017408at2759"/>
<dbReference type="InterPro" id="IPR033135">
    <property type="entry name" value="ClpP_His_AS"/>
</dbReference>
<dbReference type="PROSITE" id="PS00382">
    <property type="entry name" value="CLP_PROTEASE_HIS"/>
    <property type="match status" value="1"/>
</dbReference>
<keyword evidence="4 7" id="KW-0720">Serine protease</keyword>
<dbReference type="PRINTS" id="PR00127">
    <property type="entry name" value="CLPPROTEASEP"/>
</dbReference>
<name>A0A5A7UZN2_CUCMM</name>
<dbReference type="PROSITE" id="PS00381">
    <property type="entry name" value="CLP_PROTEASE_SER"/>
    <property type="match status" value="1"/>
</dbReference>